<dbReference type="InterPro" id="IPR001138">
    <property type="entry name" value="Zn2Cys6_DnaBD"/>
</dbReference>
<evidence type="ECO:0000259" key="2">
    <source>
        <dbReference type="PROSITE" id="PS50048"/>
    </source>
</evidence>
<accession>A0ABP0BJ31</accession>
<sequence>MVYPGARSTGCALCRKRKIKCDERRPGCRRCELHNAPCPGYDRPLDIRFHDGPHAAVQSKPAAVETPGYNGMAVSSLISPANTHSSAASTVGASPTRPLATLYQPRTIWDDAAMCYFLREYFVDAQPGVMSGHLDFLPDLLFDSSEESALRPAVLASACLCFSRYKKHNDLYARARDHYGKALLAVSTAISSSPDSWGDDILAAIMLLHMFEDVDGVSGSAASHLKGIARLYDARGQNLLAKIPGSSLFAWIFTNLQIHCMATREVFKCLTIPEPEPIVTDSVAGLVFSVAKISRFCAAMWDQYTAIHVDKVPPENQRGALMAVVHLAVRTKSETDSWAASLPKWWQPKTVHRDGNRRLITYPNRWMAVIVTMYLTSLVKFFDSVIFCCQTILDFRLCCTPEEEALVSSTAANAKERQPHLIQKICESIPYACGEINVEGEQLPLPDYKGSSSYNLIWPLSLVAFYKGSAEAQVAYSKATLARIETLYGIGLVQSAQRMASMVFY</sequence>
<dbReference type="PROSITE" id="PS00463">
    <property type="entry name" value="ZN2_CY6_FUNGAL_1"/>
    <property type="match status" value="1"/>
</dbReference>
<dbReference type="SMART" id="SM00066">
    <property type="entry name" value="GAL4"/>
    <property type="match status" value="1"/>
</dbReference>
<proteinExistence type="predicted"/>
<dbReference type="Pfam" id="PF00172">
    <property type="entry name" value="Zn_clus"/>
    <property type="match status" value="1"/>
</dbReference>
<feature type="domain" description="Zn(2)-C6 fungal-type" evidence="2">
    <location>
        <begin position="10"/>
        <end position="38"/>
    </location>
</feature>
<dbReference type="PANTHER" id="PTHR38791:SF12">
    <property type="entry name" value="TRANSCRIPTION FACTOR DOMAIN-CONTAINING PROTEIN-RELATED"/>
    <property type="match status" value="1"/>
</dbReference>
<comment type="caution">
    <text evidence="3">The sequence shown here is derived from an EMBL/GenBank/DDBJ whole genome shotgun (WGS) entry which is preliminary data.</text>
</comment>
<keyword evidence="4" id="KW-1185">Reference proteome</keyword>
<dbReference type="Proteomes" id="UP001642482">
    <property type="component" value="Unassembled WGS sequence"/>
</dbReference>
<dbReference type="Gene3D" id="4.10.240.10">
    <property type="entry name" value="Zn(2)-C6 fungal-type DNA-binding domain"/>
    <property type="match status" value="1"/>
</dbReference>
<evidence type="ECO:0000313" key="3">
    <source>
        <dbReference type="EMBL" id="CAK7219642.1"/>
    </source>
</evidence>
<protein>
    <recommendedName>
        <fullName evidence="2">Zn(2)-C6 fungal-type domain-containing protein</fullName>
    </recommendedName>
</protein>
<dbReference type="SUPFAM" id="SSF57701">
    <property type="entry name" value="Zn2/Cys6 DNA-binding domain"/>
    <property type="match status" value="1"/>
</dbReference>
<dbReference type="PANTHER" id="PTHR38791">
    <property type="entry name" value="ZN(II)2CYS6 TRANSCRIPTION FACTOR (EUROFUNG)-RELATED-RELATED"/>
    <property type="match status" value="1"/>
</dbReference>
<dbReference type="InterPro" id="IPR036864">
    <property type="entry name" value="Zn2-C6_fun-type_DNA-bd_sf"/>
</dbReference>
<keyword evidence="1" id="KW-0539">Nucleus</keyword>
<dbReference type="InterPro" id="IPR053175">
    <property type="entry name" value="DHMBA_Reg_Transcription_Factor"/>
</dbReference>
<evidence type="ECO:0000256" key="1">
    <source>
        <dbReference type="ARBA" id="ARBA00023242"/>
    </source>
</evidence>
<evidence type="ECO:0000313" key="4">
    <source>
        <dbReference type="Proteomes" id="UP001642482"/>
    </source>
</evidence>
<gene>
    <name evidence="3" type="ORF">SEUCBS140593_003963</name>
</gene>
<dbReference type="EMBL" id="CAWUHD010000032">
    <property type="protein sequence ID" value="CAK7219642.1"/>
    <property type="molecule type" value="Genomic_DNA"/>
</dbReference>
<dbReference type="CDD" id="cd00067">
    <property type="entry name" value="GAL4"/>
    <property type="match status" value="1"/>
</dbReference>
<dbReference type="PROSITE" id="PS50048">
    <property type="entry name" value="ZN2_CY6_FUNGAL_2"/>
    <property type="match status" value="1"/>
</dbReference>
<dbReference type="Pfam" id="PF11951">
    <property type="entry name" value="Fungal_trans_2"/>
    <property type="match status" value="1"/>
</dbReference>
<organism evidence="3 4">
    <name type="scientific">Sporothrix eucalyptigena</name>
    <dbReference type="NCBI Taxonomy" id="1812306"/>
    <lineage>
        <taxon>Eukaryota</taxon>
        <taxon>Fungi</taxon>
        <taxon>Dikarya</taxon>
        <taxon>Ascomycota</taxon>
        <taxon>Pezizomycotina</taxon>
        <taxon>Sordariomycetes</taxon>
        <taxon>Sordariomycetidae</taxon>
        <taxon>Ophiostomatales</taxon>
        <taxon>Ophiostomataceae</taxon>
        <taxon>Sporothrix</taxon>
    </lineage>
</organism>
<reference evidence="3 4" key="1">
    <citation type="submission" date="2024-01" db="EMBL/GenBank/DDBJ databases">
        <authorList>
            <person name="Allen C."/>
            <person name="Tagirdzhanova G."/>
        </authorList>
    </citation>
    <scope>NUCLEOTIDE SEQUENCE [LARGE SCALE GENOMIC DNA]</scope>
</reference>
<dbReference type="InterPro" id="IPR021858">
    <property type="entry name" value="Fun_TF"/>
</dbReference>
<name>A0ABP0BJ31_9PEZI</name>